<dbReference type="SUPFAM" id="SSF56300">
    <property type="entry name" value="Metallo-dependent phosphatases"/>
    <property type="match status" value="1"/>
</dbReference>
<evidence type="ECO:0000313" key="2">
    <source>
        <dbReference type="EMBL" id="KAL1526378.1"/>
    </source>
</evidence>
<dbReference type="Gene3D" id="3.60.21.10">
    <property type="match status" value="1"/>
</dbReference>
<comment type="caution">
    <text evidence="2">The sequence shown here is derived from an EMBL/GenBank/DDBJ whole genome shotgun (WGS) entry which is preliminary data.</text>
</comment>
<feature type="region of interest" description="Disordered" evidence="1">
    <location>
        <begin position="624"/>
        <end position="644"/>
    </location>
</feature>
<dbReference type="PANTHER" id="PTHR42254:SF1">
    <property type="entry name" value="CALCINEURIN-LIKE PHOSPHOESTERASE DOMAIN-CONTAINING PROTEIN"/>
    <property type="match status" value="1"/>
</dbReference>
<evidence type="ECO:0008006" key="4">
    <source>
        <dbReference type="Google" id="ProtNLM"/>
    </source>
</evidence>
<feature type="compositionally biased region" description="Polar residues" evidence="1">
    <location>
        <begin position="629"/>
        <end position="639"/>
    </location>
</feature>
<dbReference type="EMBL" id="JBGBPQ010000003">
    <property type="protein sequence ID" value="KAL1526378.1"/>
    <property type="molecule type" value="Genomic_DNA"/>
</dbReference>
<keyword evidence="3" id="KW-1185">Reference proteome</keyword>
<accession>A0AB34JZD4</accession>
<dbReference type="Proteomes" id="UP001515480">
    <property type="component" value="Unassembled WGS sequence"/>
</dbReference>
<proteinExistence type="predicted"/>
<dbReference type="InterPro" id="IPR029052">
    <property type="entry name" value="Metallo-depent_PP-like"/>
</dbReference>
<dbReference type="PANTHER" id="PTHR42254">
    <property type="entry name" value="METALLOPHOS DOMAIN-CONTAINING PROTEIN"/>
    <property type="match status" value="1"/>
</dbReference>
<name>A0AB34JZD4_PRYPA</name>
<organism evidence="2 3">
    <name type="scientific">Prymnesium parvum</name>
    <name type="common">Toxic golden alga</name>
    <dbReference type="NCBI Taxonomy" id="97485"/>
    <lineage>
        <taxon>Eukaryota</taxon>
        <taxon>Haptista</taxon>
        <taxon>Haptophyta</taxon>
        <taxon>Prymnesiophyceae</taxon>
        <taxon>Prymnesiales</taxon>
        <taxon>Prymnesiaceae</taxon>
        <taxon>Prymnesium</taxon>
    </lineage>
</organism>
<gene>
    <name evidence="2" type="ORF">AB1Y20_015091</name>
</gene>
<reference evidence="2 3" key="1">
    <citation type="journal article" date="2024" name="Science">
        <title>Giant polyketide synthase enzymes in the biosynthesis of giant marine polyether toxins.</title>
        <authorList>
            <person name="Fallon T.R."/>
            <person name="Shende V.V."/>
            <person name="Wierzbicki I.H."/>
            <person name="Pendleton A.L."/>
            <person name="Watervoot N.F."/>
            <person name="Auber R.P."/>
            <person name="Gonzalez D.J."/>
            <person name="Wisecaver J.H."/>
            <person name="Moore B.S."/>
        </authorList>
    </citation>
    <scope>NUCLEOTIDE SEQUENCE [LARGE SCALE GENOMIC DNA]</scope>
    <source>
        <strain evidence="2 3">12B1</strain>
    </source>
</reference>
<sequence>MVLSKAGSRLAAVDIREDDEADHPCSISFLTDVEGNWEYFCSFVELSPALTLMNGGALNEKGAADIVLADDWHLVFGGDVCDKGGPVGGTIRVVQSLIRLKRRYPDRVHLLIGNRDANKMRMTSELHPSEIARLHEVVPPSWVPANRRVSPLDALRSDLKRDGREEEASEAELQAANTLARRVCWMLQHTMGAEGDFERRRSEIALLRRSGSVHAAGMATAVDGEVSDEETAQSYVASVGEGGFMREYLELSQLGLVLNRTLFLHGGLVGSYRSGSSICYGHVPGQKVRVLDTRKWVGALNAWAMQQVADWLLKPYWVVAPDGSRTRGGEELMDYVAPNSEPSVVMGRHLDPSGMPKALPNSVVECLLASNIYRLLVGHTPHGNCPTVIKQTVEPSRHSPNRYQPIWGDLGGEVNHEDVSLSLSRQSSLGSRAASSRSHSGTSAARPLRCKRFFEVVMADTSYSDMSATDYRGAAVSEVQVLSSGEVHVHGVLEDARQLSYTLGATPSPADLVGLQELVGGKELAPFSSIGAAEEDATGNRPSASAFVKARLCEPEQYLFCHVQGFVVTYHTLDEEEALSMSLPRSPSFSEFPVANNHAELIMEDEEDDPECTPFRRLLSARLSSSGSEPVQMSEPSSFRSRKRSVHVGQEHHAALPTDRAAIVSRLATEIERWIFGHHHSRTEEMSITQSDLLDALDSLPEVVQVLVRSKASLQQFLSSTSSVHGRISRTQFVDFLTRELENEETMRLQVAEAVATSKGTLESERVMPPTPSEEAMGRLCAVYGETPSKEEPGFLEAPAKMLCRWLSRFYCF</sequence>
<evidence type="ECO:0000256" key="1">
    <source>
        <dbReference type="SAM" id="MobiDB-lite"/>
    </source>
</evidence>
<evidence type="ECO:0000313" key="3">
    <source>
        <dbReference type="Proteomes" id="UP001515480"/>
    </source>
</evidence>
<dbReference type="AlphaFoldDB" id="A0AB34JZD4"/>
<protein>
    <recommendedName>
        <fullName evidence="4">Calcineurin-like phosphoesterase domain-containing protein</fullName>
    </recommendedName>
</protein>